<organism evidence="1 2">
    <name type="scientific">Perkinsus olseni</name>
    <name type="common">Perkinsus atlanticus</name>
    <dbReference type="NCBI Taxonomy" id="32597"/>
    <lineage>
        <taxon>Eukaryota</taxon>
        <taxon>Sar</taxon>
        <taxon>Alveolata</taxon>
        <taxon>Perkinsozoa</taxon>
        <taxon>Perkinsea</taxon>
        <taxon>Perkinsida</taxon>
        <taxon>Perkinsidae</taxon>
        <taxon>Perkinsus</taxon>
    </lineage>
</organism>
<accession>A0A7J6QHC4</accession>
<dbReference type="SUPFAM" id="SSF75011">
    <property type="entry name" value="3-carboxy-cis,cis-mucoante lactonizing enzyme"/>
    <property type="match status" value="1"/>
</dbReference>
<dbReference type="Proteomes" id="UP000553632">
    <property type="component" value="Unassembled WGS sequence"/>
</dbReference>
<gene>
    <name evidence="1" type="ORF">FOZ63_021338</name>
</gene>
<reference evidence="1 2" key="1">
    <citation type="submission" date="2020-04" db="EMBL/GenBank/DDBJ databases">
        <title>Perkinsus olseni comparative genomics.</title>
        <authorList>
            <person name="Bogema D.R."/>
        </authorList>
    </citation>
    <scope>NUCLEOTIDE SEQUENCE [LARGE SCALE GENOMIC DNA]</scope>
    <source>
        <strain evidence="1 2">ATCC PRA-207</strain>
    </source>
</reference>
<evidence type="ECO:0000313" key="2">
    <source>
        <dbReference type="Proteomes" id="UP000553632"/>
    </source>
</evidence>
<name>A0A7J6QHC4_PEROL</name>
<dbReference type="EMBL" id="JABANO010033064">
    <property type="protein sequence ID" value="KAF4707511.1"/>
    <property type="molecule type" value="Genomic_DNA"/>
</dbReference>
<protein>
    <submittedName>
        <fullName evidence="1">Uncharacterized protein</fullName>
    </submittedName>
</protein>
<evidence type="ECO:0000313" key="1">
    <source>
        <dbReference type="EMBL" id="KAF4707511.1"/>
    </source>
</evidence>
<proteinExistence type="predicted"/>
<sequence>MATPRPTLSHLYTVHREGYISGMDSWGRSSVVFSVQPADGRDVHVISGNDVGDDGLKIVVDEFEVDMLPMSICTDGNMLYFSDADAERGCVARMSLPNGDRVVVFPSPPGQDSYYNLSERNCLSNGQLFMVGYGDHKLFRTVLPPVGDDVDRLVSDVDHLMDSAEWKPVAHLPFDASYIDVIARDKDEFQFVCVVHNDKEEDRSIYYVDFEGNKTLIRYNEAWMCKFVPSHDEFVCVASRSPHDAFLWDISLVDIWSISVVCSLPSLTEFAMDAFLGCYCYLVLTESDLVVLAQQHTYDTDPTFHVVVSQLRFPVR</sequence>
<keyword evidence="2" id="KW-1185">Reference proteome</keyword>
<dbReference type="AlphaFoldDB" id="A0A7J6QHC4"/>
<comment type="caution">
    <text evidence="1">The sequence shown here is derived from an EMBL/GenBank/DDBJ whole genome shotgun (WGS) entry which is preliminary data.</text>
</comment>